<evidence type="ECO:0000256" key="1">
    <source>
        <dbReference type="SAM" id="MobiDB-lite"/>
    </source>
</evidence>
<feature type="compositionally biased region" description="Low complexity" evidence="1">
    <location>
        <begin position="131"/>
        <end position="140"/>
    </location>
</feature>
<dbReference type="EMBL" id="JAQQBS010000004">
    <property type="protein sequence ID" value="KAK0169708.1"/>
    <property type="molecule type" value="Genomic_DNA"/>
</dbReference>
<reference evidence="2" key="1">
    <citation type="journal article" date="2023" name="bioRxiv">
        <title>Scaffold-level genome assemblies of two parasitoid biocontrol wasps reveal the parthenogenesis mechanism and an associated novel virus.</title>
        <authorList>
            <person name="Inwood S."/>
            <person name="Skelly J."/>
            <person name="Guhlin J."/>
            <person name="Harrop T."/>
            <person name="Goldson S."/>
            <person name="Dearden P."/>
        </authorList>
    </citation>
    <scope>NUCLEOTIDE SEQUENCE</scope>
    <source>
        <strain evidence="2">Irish</strain>
        <tissue evidence="2">Whole body</tissue>
    </source>
</reference>
<feature type="region of interest" description="Disordered" evidence="1">
    <location>
        <begin position="114"/>
        <end position="145"/>
    </location>
</feature>
<comment type="caution">
    <text evidence="2">The sequence shown here is derived from an EMBL/GenBank/DDBJ whole genome shotgun (WGS) entry which is preliminary data.</text>
</comment>
<evidence type="ECO:0000313" key="3">
    <source>
        <dbReference type="Proteomes" id="UP001168990"/>
    </source>
</evidence>
<proteinExistence type="predicted"/>
<organism evidence="2 3">
    <name type="scientific">Microctonus aethiopoides</name>
    <dbReference type="NCBI Taxonomy" id="144406"/>
    <lineage>
        <taxon>Eukaryota</taxon>
        <taxon>Metazoa</taxon>
        <taxon>Ecdysozoa</taxon>
        <taxon>Arthropoda</taxon>
        <taxon>Hexapoda</taxon>
        <taxon>Insecta</taxon>
        <taxon>Pterygota</taxon>
        <taxon>Neoptera</taxon>
        <taxon>Endopterygota</taxon>
        <taxon>Hymenoptera</taxon>
        <taxon>Apocrita</taxon>
        <taxon>Ichneumonoidea</taxon>
        <taxon>Braconidae</taxon>
        <taxon>Euphorinae</taxon>
        <taxon>Microctonus</taxon>
    </lineage>
</organism>
<dbReference type="AlphaFoldDB" id="A0AA39FHQ1"/>
<feature type="region of interest" description="Disordered" evidence="1">
    <location>
        <begin position="47"/>
        <end position="66"/>
    </location>
</feature>
<gene>
    <name evidence="2" type="ORF">PV328_010352</name>
</gene>
<reference evidence="2" key="2">
    <citation type="submission" date="2023-03" db="EMBL/GenBank/DDBJ databases">
        <authorList>
            <person name="Inwood S.N."/>
            <person name="Skelly J.G."/>
            <person name="Guhlin J."/>
            <person name="Harrop T.W.R."/>
            <person name="Goldson S.G."/>
            <person name="Dearden P.K."/>
        </authorList>
    </citation>
    <scope>NUCLEOTIDE SEQUENCE</scope>
    <source>
        <strain evidence="2">Irish</strain>
        <tissue evidence="2">Whole body</tissue>
    </source>
</reference>
<accession>A0AA39FHQ1</accession>
<evidence type="ECO:0000313" key="2">
    <source>
        <dbReference type="EMBL" id="KAK0169708.1"/>
    </source>
</evidence>
<name>A0AA39FHQ1_9HYME</name>
<keyword evidence="3" id="KW-1185">Reference proteome</keyword>
<protein>
    <submittedName>
        <fullName evidence="2">Uncharacterized protein</fullName>
    </submittedName>
</protein>
<feature type="compositionally biased region" description="Low complexity" evidence="1">
    <location>
        <begin position="26"/>
        <end position="39"/>
    </location>
</feature>
<dbReference type="Proteomes" id="UP001168990">
    <property type="component" value="Unassembled WGS sequence"/>
</dbReference>
<sequence>MGALPGSATPSRRTRGTRMEWPITTPSSQQRRSPRAAARVAEEAIHRLTPRAAAPRTRDQEHQGRTTPVTVKVKEAVVKLVRVQCPVKVSLVNTVKEVSVKLVRVKIPMAAERKEDNFDDNDEINEDHTSQAAGQGQDGAEQPTRHQDEAVWVNQCINLNESKGMQECVGASQRMNISCDSIPSPQSIDASNIVVIPYIKLAQTNLSRSKNATSDMYSLVQKQRLDVLLT</sequence>
<feature type="region of interest" description="Disordered" evidence="1">
    <location>
        <begin position="1"/>
        <end position="39"/>
    </location>
</feature>